<dbReference type="AlphaFoldDB" id="A0A443N5E2"/>
<evidence type="ECO:0000256" key="1">
    <source>
        <dbReference type="ARBA" id="ARBA00022737"/>
    </source>
</evidence>
<evidence type="ECO:0000313" key="4">
    <source>
        <dbReference type="Proteomes" id="UP000283530"/>
    </source>
</evidence>
<dbReference type="InterPro" id="IPR002885">
    <property type="entry name" value="PPR_rpt"/>
</dbReference>
<name>A0A443N5E2_9MAGN</name>
<dbReference type="Pfam" id="PF01535">
    <property type="entry name" value="PPR"/>
    <property type="match status" value="5"/>
</dbReference>
<reference evidence="3 4" key="1">
    <citation type="journal article" date="2019" name="Nat. Plants">
        <title>Stout camphor tree genome fills gaps in understanding of flowering plant genome evolution.</title>
        <authorList>
            <person name="Chaw S.M."/>
            <person name="Liu Y.C."/>
            <person name="Wu Y.W."/>
            <person name="Wang H.Y."/>
            <person name="Lin C.I."/>
            <person name="Wu C.S."/>
            <person name="Ke H.M."/>
            <person name="Chang L.Y."/>
            <person name="Hsu C.Y."/>
            <person name="Yang H.T."/>
            <person name="Sudianto E."/>
            <person name="Hsu M.H."/>
            <person name="Wu K.P."/>
            <person name="Wang L.N."/>
            <person name="Leebens-Mack J.H."/>
            <person name="Tsai I.J."/>
        </authorList>
    </citation>
    <scope>NUCLEOTIDE SEQUENCE [LARGE SCALE GENOMIC DNA]</scope>
    <source>
        <strain evidence="4">cv. Chaw 1501</strain>
        <tissue evidence="3">Young leaves</tissue>
    </source>
</reference>
<dbReference type="PANTHER" id="PTHR24015:SF1854">
    <property type="entry name" value="OS07G0578800 PROTEIN"/>
    <property type="match status" value="1"/>
</dbReference>
<dbReference type="EMBL" id="QPKB01000001">
    <property type="protein sequence ID" value="RWR73738.1"/>
    <property type="molecule type" value="Genomic_DNA"/>
</dbReference>
<dbReference type="PROSITE" id="PS51375">
    <property type="entry name" value="PPR"/>
    <property type="match status" value="5"/>
</dbReference>
<organism evidence="3 4">
    <name type="scientific">Cinnamomum micranthum f. kanehirae</name>
    <dbReference type="NCBI Taxonomy" id="337451"/>
    <lineage>
        <taxon>Eukaryota</taxon>
        <taxon>Viridiplantae</taxon>
        <taxon>Streptophyta</taxon>
        <taxon>Embryophyta</taxon>
        <taxon>Tracheophyta</taxon>
        <taxon>Spermatophyta</taxon>
        <taxon>Magnoliopsida</taxon>
        <taxon>Magnoliidae</taxon>
        <taxon>Laurales</taxon>
        <taxon>Lauraceae</taxon>
        <taxon>Cinnamomum</taxon>
    </lineage>
</organism>
<feature type="repeat" description="PPR" evidence="2">
    <location>
        <begin position="30"/>
        <end position="64"/>
    </location>
</feature>
<feature type="repeat" description="PPR" evidence="2">
    <location>
        <begin position="306"/>
        <end position="340"/>
    </location>
</feature>
<dbReference type="NCBIfam" id="TIGR00756">
    <property type="entry name" value="PPR"/>
    <property type="match status" value="4"/>
</dbReference>
<feature type="repeat" description="PPR" evidence="2">
    <location>
        <begin position="204"/>
        <end position="238"/>
    </location>
</feature>
<dbReference type="Proteomes" id="UP000283530">
    <property type="component" value="Unassembled WGS sequence"/>
</dbReference>
<dbReference type="OrthoDB" id="1902039at2759"/>
<dbReference type="Pfam" id="PF13041">
    <property type="entry name" value="PPR_2"/>
    <property type="match status" value="1"/>
</dbReference>
<keyword evidence="1" id="KW-0677">Repeat</keyword>
<dbReference type="Gene3D" id="1.25.40.10">
    <property type="entry name" value="Tetratricopeptide repeat domain"/>
    <property type="match status" value="5"/>
</dbReference>
<evidence type="ECO:0000256" key="2">
    <source>
        <dbReference type="PROSITE-ProRule" id="PRU00708"/>
    </source>
</evidence>
<gene>
    <name evidence="3" type="ORF">CKAN_00204000</name>
</gene>
<dbReference type="GO" id="GO:0009451">
    <property type="term" value="P:RNA modification"/>
    <property type="evidence" value="ECO:0007669"/>
    <property type="project" value="InterPro"/>
</dbReference>
<feature type="repeat" description="PPR" evidence="2">
    <location>
        <begin position="513"/>
        <end position="548"/>
    </location>
</feature>
<evidence type="ECO:0000313" key="3">
    <source>
        <dbReference type="EMBL" id="RWR73738.1"/>
    </source>
</evidence>
<dbReference type="GO" id="GO:0003723">
    <property type="term" value="F:RNA binding"/>
    <property type="evidence" value="ECO:0007669"/>
    <property type="project" value="InterPro"/>
</dbReference>
<feature type="repeat" description="PPR" evidence="2">
    <location>
        <begin position="100"/>
        <end position="134"/>
    </location>
</feature>
<comment type="caution">
    <text evidence="3">The sequence shown here is derived from an EMBL/GenBank/DDBJ whole genome shotgun (WGS) entry which is preliminary data.</text>
</comment>
<dbReference type="PANTHER" id="PTHR24015">
    <property type="entry name" value="OS07G0578800 PROTEIN-RELATED"/>
    <property type="match status" value="1"/>
</dbReference>
<protein>
    <submittedName>
        <fullName evidence="3">Pentatricopeptide repeat-containing-like protein</fullName>
    </submittedName>
</protein>
<sequence length="634" mass="70724">MVGRFPMNNRSTPSILDIPHTHPTIQRPQTTSQWNTQIRDCCRRGSPHDSLLLYRHMCRLGLKPDRLTFPSLLKASAALSSARLSLAFLSQTIKSSLERDLIVATALVDSLSKCSDTSSARKVFDEMPERDVAAWNSLLSGYSRNGCVPQVLSIGGWEGVCMVTFVGEEVEMILMSSWTTVFWVFTCGDVEVAKRVFERMPVRDLVSWNVMISGYSRNGCAHMALSTFRMLREEGFSPDSVTLETALQACALVGDDIEVGKLIHGFMIVSGFSLDVYLANALLLMYSKCGDMESMGPVFDRMLVRNLVSWNILIDGLIRRGQPQKALALFRLMRATERKVSSSLLVSAFKAIKLLGGCQEEQVMCIHCLVIATGFDLDEFVSSSLIAAYGECGDIATARRCFDYFTHRMNNYLVCCNAMVSVYLHNWCLDEAWELLQVMQLNSCKGDSVTLVNALLICAQRSDLRQGKLIHGYIIRNGFDSSVFITTMLLELYIKCGLLTTACLLFSRMSLRNIVSWNTMIFGCCQNGFPRVSLSLFHHLIQLDGVMPDATSLVGVIDAISRRGFHGEGKYIHAYAVSVRLDKNEFITNALIAMYMGLGDFYDALYVFDAADKLRTHCAGSPVGTDALQKRVKW</sequence>
<dbReference type="InterPro" id="IPR011990">
    <property type="entry name" value="TPR-like_helical_dom_sf"/>
</dbReference>
<keyword evidence="4" id="KW-1185">Reference proteome</keyword>
<accession>A0A443N5E2</accession>
<dbReference type="FunFam" id="1.25.40.10:FF:000344">
    <property type="entry name" value="Pentatricopeptide repeat-containing protein"/>
    <property type="match status" value="1"/>
</dbReference>
<dbReference type="InterPro" id="IPR046960">
    <property type="entry name" value="PPR_At4g14850-like_plant"/>
</dbReference>
<proteinExistence type="predicted"/>
<dbReference type="STRING" id="337451.A0A443N5E2"/>